<dbReference type="Proteomes" id="UP000622580">
    <property type="component" value="Unassembled WGS sequence"/>
</dbReference>
<feature type="region of interest" description="Disordered" evidence="1">
    <location>
        <begin position="22"/>
        <end position="89"/>
    </location>
</feature>
<dbReference type="RefSeq" id="WP_215340009.1">
    <property type="nucleotide sequence ID" value="NZ_JAGSGD010000001.1"/>
</dbReference>
<reference evidence="3" key="1">
    <citation type="submission" date="2021-01" db="EMBL/GenBank/DDBJ databases">
        <title>Genome sequence of Phenylobacterium sp. 20VBR1 isolated from a valley glaceir, Ny-Alesund, Svalbard.</title>
        <authorList>
            <person name="Thomas F.A."/>
            <person name="Krishnan K.P."/>
            <person name="Sinha R.K."/>
        </authorList>
    </citation>
    <scope>NUCLEOTIDE SEQUENCE</scope>
    <source>
        <strain evidence="3">20VBR1</strain>
    </source>
</reference>
<dbReference type="EMBL" id="CP068570">
    <property type="protein sequence ID" value="QQZ48708.1"/>
    <property type="molecule type" value="Genomic_DNA"/>
</dbReference>
<dbReference type="AlphaFoldDB" id="A0A941HW28"/>
<sequence>METINGFQCKDCTDAAYAKKHIDPAHPKDGPFGVNAPEERKPHKTEPRRDPAVVFGGALSNLNTSASSQNETGGDRSRQTSGALVDLRA</sequence>
<proteinExistence type="predicted"/>
<evidence type="ECO:0000313" key="2">
    <source>
        <dbReference type="EMBL" id="MBR7619666.1"/>
    </source>
</evidence>
<reference evidence="2" key="2">
    <citation type="submission" date="2021-04" db="EMBL/GenBank/DDBJ databases">
        <title>Draft genome assembly of strain Phenylobacterium sp. 20VBR1 using MiniION and Illumina platforms.</title>
        <authorList>
            <person name="Thomas F.A."/>
            <person name="Krishnan K.P."/>
            <person name="Sinha R.K."/>
        </authorList>
    </citation>
    <scope>NUCLEOTIDE SEQUENCE</scope>
    <source>
        <strain evidence="2">20VBR1</strain>
    </source>
</reference>
<feature type="compositionally biased region" description="Polar residues" evidence="1">
    <location>
        <begin position="60"/>
        <end position="72"/>
    </location>
</feature>
<feature type="compositionally biased region" description="Basic and acidic residues" evidence="1">
    <location>
        <begin position="37"/>
        <end position="51"/>
    </location>
</feature>
<name>A0A941HW28_9CAUL</name>
<evidence type="ECO:0000313" key="3">
    <source>
        <dbReference type="EMBL" id="QQZ48708.1"/>
    </source>
</evidence>
<gene>
    <name evidence="2" type="ORF">JKL49_09730</name>
    <name evidence="3" type="ORF">JKL49_14635</name>
</gene>
<evidence type="ECO:0000256" key="1">
    <source>
        <dbReference type="SAM" id="MobiDB-lite"/>
    </source>
</evidence>
<organism evidence="2 4">
    <name type="scientific">Phenylobacterium glaciei</name>
    <dbReference type="NCBI Taxonomy" id="2803784"/>
    <lineage>
        <taxon>Bacteria</taxon>
        <taxon>Pseudomonadati</taxon>
        <taxon>Pseudomonadota</taxon>
        <taxon>Alphaproteobacteria</taxon>
        <taxon>Caulobacterales</taxon>
        <taxon>Caulobacteraceae</taxon>
        <taxon>Phenylobacterium</taxon>
    </lineage>
</organism>
<evidence type="ECO:0000313" key="4">
    <source>
        <dbReference type="Proteomes" id="UP000622580"/>
    </source>
</evidence>
<dbReference type="EMBL" id="JAGSGD010000001">
    <property type="protein sequence ID" value="MBR7619666.1"/>
    <property type="molecule type" value="Genomic_DNA"/>
</dbReference>
<protein>
    <submittedName>
        <fullName evidence="2">Uncharacterized protein</fullName>
    </submittedName>
</protein>
<keyword evidence="4" id="KW-1185">Reference proteome</keyword>
<accession>A0A941HW28</accession>